<sequence>MGDILESEIFSFNEEGIEKIQLGDFKNFPIVYILYKKNSNKQIAYIGQTVHAKRRMQEHYKNSSRKQLEEILIVGHKKFNQSATYNIETNLINYFIADGKFSLQNKSQTASNRVHDYYQKSYYNNEIFQELWSVLKEEQLVNDDIETLKNKDVFKLSPYKELSEEQLELKERIINICEKHINDNTKFVYFVEGDAGTGKSVVLSSTFNTLQDLATEKDSTFYKSKNYLLINHSEMKKTYEKISESLPNLKKKNFLKPTSFINKIDKGSIEEADIVFVDEAHLLLSKEDNYNNFSYENQLDEIIKRSKVTVVVYDSKQVLKIKSYWNEEKIKQIKNNYQSDTFELTTQFRIQADDEIIDWMDAFVNKKILPIPEIKNTSDSSFELKFFSDAEEMYQAIQQKSKEVGLSRIVSTFDYIHKKDGEDYFIEEGTFRLPWNRTGYKDTWAEHKDTINEVGSIYTIQGFDLNYVGVILGPSISYDEKTGRLKIDTSKYKDTEAFRKRADLELHEFEKVKEEIILNSINVLMKRGVHGLYMYASDDKLNKRLNELIV</sequence>
<dbReference type="eggNOG" id="COG3410">
    <property type="taxonomic scope" value="Bacteria"/>
</dbReference>
<dbReference type="RefSeq" id="WP_034546672.1">
    <property type="nucleotide sequence ID" value="NZ_FSRN01000001.1"/>
</dbReference>
<evidence type="ECO:0000313" key="2">
    <source>
        <dbReference type="EMBL" id="SIN86325.1"/>
    </source>
</evidence>
<reference evidence="3" key="1">
    <citation type="submission" date="2016-11" db="EMBL/GenBank/DDBJ databases">
        <authorList>
            <person name="Varghese N."/>
            <person name="Submissions S."/>
        </authorList>
    </citation>
    <scope>NUCLEOTIDE SEQUENCE [LARGE SCALE GENOMIC DNA]</scope>
    <source>
        <strain evidence="3">313</strain>
    </source>
</reference>
<feature type="domain" description="GIY-YIG" evidence="1">
    <location>
        <begin position="27"/>
        <end position="106"/>
    </location>
</feature>
<dbReference type="Pfam" id="PF09848">
    <property type="entry name" value="SLFN-g3_helicase"/>
    <property type="match status" value="1"/>
</dbReference>
<keyword evidence="3" id="KW-1185">Reference proteome</keyword>
<dbReference type="InterPro" id="IPR018647">
    <property type="entry name" value="SLFN_3-like_DNA/RNA_helicase"/>
</dbReference>
<dbReference type="OrthoDB" id="3193269at2"/>
<dbReference type="Gene3D" id="3.40.50.300">
    <property type="entry name" value="P-loop containing nucleotide triphosphate hydrolases"/>
    <property type="match status" value="1"/>
</dbReference>
<dbReference type="PROSITE" id="PS50164">
    <property type="entry name" value="GIY_YIG"/>
    <property type="match status" value="1"/>
</dbReference>
<dbReference type="EMBL" id="FSRN01000001">
    <property type="protein sequence ID" value="SIN86325.1"/>
    <property type="molecule type" value="Genomic_DNA"/>
</dbReference>
<accession>A0A1N6ETG7</accession>
<dbReference type="InterPro" id="IPR027417">
    <property type="entry name" value="P-loop_NTPase"/>
</dbReference>
<proteinExistence type="predicted"/>
<dbReference type="AlphaFoldDB" id="A0A1N6ETG7"/>
<dbReference type="InterPro" id="IPR000305">
    <property type="entry name" value="GIY-YIG_endonuc"/>
</dbReference>
<gene>
    <name evidence="2" type="ORF">SAMN05878443_0192</name>
</gene>
<dbReference type="CDD" id="cd10439">
    <property type="entry name" value="GIY-YIG_COG3410"/>
    <property type="match status" value="1"/>
</dbReference>
<dbReference type="SUPFAM" id="SSF52540">
    <property type="entry name" value="P-loop containing nucleoside triphosphate hydrolases"/>
    <property type="match status" value="1"/>
</dbReference>
<dbReference type="SMART" id="SM00465">
    <property type="entry name" value="GIYc"/>
    <property type="match status" value="1"/>
</dbReference>
<evidence type="ECO:0000259" key="1">
    <source>
        <dbReference type="PROSITE" id="PS50164"/>
    </source>
</evidence>
<dbReference type="Proteomes" id="UP000184758">
    <property type="component" value="Unassembled WGS sequence"/>
</dbReference>
<organism evidence="2 3">
    <name type="scientific">Carnobacterium alterfunditum</name>
    <dbReference type="NCBI Taxonomy" id="28230"/>
    <lineage>
        <taxon>Bacteria</taxon>
        <taxon>Bacillati</taxon>
        <taxon>Bacillota</taxon>
        <taxon>Bacilli</taxon>
        <taxon>Lactobacillales</taxon>
        <taxon>Carnobacteriaceae</taxon>
        <taxon>Carnobacterium</taxon>
    </lineage>
</organism>
<protein>
    <recommendedName>
        <fullName evidence="1">GIY-YIG domain-containing protein</fullName>
    </recommendedName>
</protein>
<dbReference type="Pfam" id="PF01541">
    <property type="entry name" value="GIY-YIG"/>
    <property type="match status" value="1"/>
</dbReference>
<evidence type="ECO:0000313" key="3">
    <source>
        <dbReference type="Proteomes" id="UP000184758"/>
    </source>
</evidence>
<name>A0A1N6ETG7_9LACT</name>